<evidence type="ECO:0000313" key="8">
    <source>
        <dbReference type="Proteomes" id="UP001054902"/>
    </source>
</evidence>
<organism evidence="7 8">
    <name type="scientific">Chaetoceros tenuissimus</name>
    <dbReference type="NCBI Taxonomy" id="426638"/>
    <lineage>
        <taxon>Eukaryota</taxon>
        <taxon>Sar</taxon>
        <taxon>Stramenopiles</taxon>
        <taxon>Ochrophyta</taxon>
        <taxon>Bacillariophyta</taxon>
        <taxon>Coscinodiscophyceae</taxon>
        <taxon>Chaetocerotophycidae</taxon>
        <taxon>Chaetocerotales</taxon>
        <taxon>Chaetocerotaceae</taxon>
        <taxon>Chaetoceros</taxon>
    </lineage>
</organism>
<dbReference type="PANTHER" id="PTHR21346:SF10">
    <property type="entry name" value="TRANSMEMBRANE PROTEIN"/>
    <property type="match status" value="1"/>
</dbReference>
<dbReference type="EMBL" id="BLLK01000047">
    <property type="protein sequence ID" value="GFH54787.1"/>
    <property type="molecule type" value="Genomic_DNA"/>
</dbReference>
<name>A0AAD3CZD1_9STRA</name>
<dbReference type="Pfam" id="PF04930">
    <property type="entry name" value="FUN14"/>
    <property type="match status" value="1"/>
</dbReference>
<dbReference type="PANTHER" id="PTHR21346">
    <property type="entry name" value="FUN14 DOMAIN CONTAINING"/>
    <property type="match status" value="1"/>
</dbReference>
<evidence type="ECO:0000313" key="7">
    <source>
        <dbReference type="EMBL" id="GFH54787.1"/>
    </source>
</evidence>
<evidence type="ECO:0000256" key="6">
    <source>
        <dbReference type="SAM" id="Phobius"/>
    </source>
</evidence>
<sequence length="125" mass="13468">MTSKDESDPVNQMLDKVRPYAAKLTFGSIVGYCSGAAAKKIGRFIAVVVGMGFICIQSASYSGYVSVDWKQVQDDAIAKVDVDGDGELTVADAKHYWKKVKKILTYNVPSAGGFSLGFLYGLQSN</sequence>
<gene>
    <name evidence="7" type="ORF">CTEN210_11263</name>
</gene>
<protein>
    <submittedName>
        <fullName evidence="7">Uncharacterized protein</fullName>
    </submittedName>
</protein>
<dbReference type="AlphaFoldDB" id="A0AAD3CZD1"/>
<feature type="transmembrane region" description="Helical" evidence="6">
    <location>
        <begin position="103"/>
        <end position="122"/>
    </location>
</feature>
<comment type="subcellular location">
    <subcellularLocation>
        <location evidence="1">Membrane</location>
    </subcellularLocation>
</comment>
<feature type="transmembrane region" description="Helical" evidence="6">
    <location>
        <begin position="44"/>
        <end position="64"/>
    </location>
</feature>
<evidence type="ECO:0000256" key="5">
    <source>
        <dbReference type="ARBA" id="ARBA00023136"/>
    </source>
</evidence>
<comment type="caution">
    <text evidence="7">The sequence shown here is derived from an EMBL/GenBank/DDBJ whole genome shotgun (WGS) entry which is preliminary data.</text>
</comment>
<evidence type="ECO:0000256" key="4">
    <source>
        <dbReference type="ARBA" id="ARBA00022989"/>
    </source>
</evidence>
<evidence type="ECO:0000256" key="2">
    <source>
        <dbReference type="ARBA" id="ARBA00009160"/>
    </source>
</evidence>
<proteinExistence type="inferred from homology"/>
<keyword evidence="5 6" id="KW-0472">Membrane</keyword>
<feature type="transmembrane region" description="Helical" evidence="6">
    <location>
        <begin position="20"/>
        <end position="37"/>
    </location>
</feature>
<evidence type="ECO:0000256" key="3">
    <source>
        <dbReference type="ARBA" id="ARBA00022692"/>
    </source>
</evidence>
<comment type="similarity">
    <text evidence="2">Belongs to the FUN14 family.</text>
</comment>
<dbReference type="InterPro" id="IPR007014">
    <property type="entry name" value="FUN14"/>
</dbReference>
<evidence type="ECO:0000256" key="1">
    <source>
        <dbReference type="ARBA" id="ARBA00004370"/>
    </source>
</evidence>
<keyword evidence="8" id="KW-1185">Reference proteome</keyword>
<dbReference type="Proteomes" id="UP001054902">
    <property type="component" value="Unassembled WGS sequence"/>
</dbReference>
<keyword evidence="4 6" id="KW-1133">Transmembrane helix</keyword>
<reference evidence="7 8" key="1">
    <citation type="journal article" date="2021" name="Sci. Rep.">
        <title>The genome of the diatom Chaetoceros tenuissimus carries an ancient integrated fragment of an extant virus.</title>
        <authorList>
            <person name="Hongo Y."/>
            <person name="Kimura K."/>
            <person name="Takaki Y."/>
            <person name="Yoshida Y."/>
            <person name="Baba S."/>
            <person name="Kobayashi G."/>
            <person name="Nagasaki K."/>
            <person name="Hano T."/>
            <person name="Tomaru Y."/>
        </authorList>
    </citation>
    <scope>NUCLEOTIDE SEQUENCE [LARGE SCALE GENOMIC DNA]</scope>
    <source>
        <strain evidence="7 8">NIES-3715</strain>
    </source>
</reference>
<keyword evidence="3 6" id="KW-0812">Transmembrane</keyword>
<dbReference type="GO" id="GO:0016020">
    <property type="term" value="C:membrane"/>
    <property type="evidence" value="ECO:0007669"/>
    <property type="project" value="UniProtKB-SubCell"/>
</dbReference>
<accession>A0AAD3CZD1</accession>